<dbReference type="AlphaFoldDB" id="A0A5C6CTS6"/>
<feature type="transmembrane region" description="Helical" evidence="1">
    <location>
        <begin position="570"/>
        <end position="591"/>
    </location>
</feature>
<feature type="transmembrane region" description="Helical" evidence="1">
    <location>
        <begin position="290"/>
        <end position="313"/>
    </location>
</feature>
<feature type="transmembrane region" description="Helical" evidence="1">
    <location>
        <begin position="403"/>
        <end position="428"/>
    </location>
</feature>
<comment type="caution">
    <text evidence="2">The sequence shown here is derived from an EMBL/GenBank/DDBJ whole genome shotgun (WGS) entry which is preliminary data.</text>
</comment>
<organism evidence="2 3">
    <name type="scientific">Bythopirellula polymerisocia</name>
    <dbReference type="NCBI Taxonomy" id="2528003"/>
    <lineage>
        <taxon>Bacteria</taxon>
        <taxon>Pseudomonadati</taxon>
        <taxon>Planctomycetota</taxon>
        <taxon>Planctomycetia</taxon>
        <taxon>Pirellulales</taxon>
        <taxon>Lacipirellulaceae</taxon>
        <taxon>Bythopirellula</taxon>
    </lineage>
</organism>
<feature type="transmembrane region" description="Helical" evidence="1">
    <location>
        <begin position="172"/>
        <end position="201"/>
    </location>
</feature>
<keyword evidence="3" id="KW-1185">Reference proteome</keyword>
<dbReference type="InterPro" id="IPR031599">
    <property type="entry name" value="ABC_tran_2"/>
</dbReference>
<feature type="transmembrane region" description="Helical" evidence="1">
    <location>
        <begin position="482"/>
        <end position="507"/>
    </location>
</feature>
<feature type="transmembrane region" description="Helical" evidence="1">
    <location>
        <begin position="449"/>
        <end position="470"/>
    </location>
</feature>
<evidence type="ECO:0000256" key="1">
    <source>
        <dbReference type="SAM" id="Phobius"/>
    </source>
</evidence>
<evidence type="ECO:0000313" key="2">
    <source>
        <dbReference type="EMBL" id="TWU27275.1"/>
    </source>
</evidence>
<feature type="transmembrane region" description="Helical" evidence="1">
    <location>
        <begin position="92"/>
        <end position="118"/>
    </location>
</feature>
<sequence length="602" mass="69002">MESDLSTSDYLDQIERLPTHEREGQLFWKLRIRETRSQLRHLFANSRLRTSLVISLSIVFWIGLFVLFYLGFDFVVGQVGLPGATYHAQTVQFVFTLFFMSLQIMLIFSSGIILYGGLYASNETNHLLTLPIRDSRIVLYRFQESLFFSSWGFFLLASPMLIAYGIVVSAPWYYYAYLPGLMISFAYIPCTIGAIICLILISRVPHLRRIVVGIIALLIVVVAYTSIWRTLDIKDADLLGAAWFKQTFRRFEFTREEWLPSTWLSNGLLEAAREETFDPGDLPWFESGKYLIVLLSNAMFFHVILLWVGGLLYRSSYYGLNSRQARQTHLRMAWIDRITEKLLWLLPRETQLLIIKDFRMFRRDPVQWSQFLIFFGLLMLYFANIDRFRQHRQDINVLAWVNIVSFLNLAVVGLILSTFTTRFIYPLISLEGRRFWILGRLPIERDAILWGKFLFAASGSWLPCAILVVSSDIMLRVSIQVIVIHQFICLMLCIGLSGMAVGLGAIMPDFREQSPSKIAAGFGGTLNLVLSAIFILLTVLLTALPCHFYFMANESKLQTQMIPAGNLLLWLSLGLIGVVLLTALVTIVPLMGGFRAFRKLEV</sequence>
<dbReference type="Proteomes" id="UP000318437">
    <property type="component" value="Unassembled WGS sequence"/>
</dbReference>
<gene>
    <name evidence="2" type="ORF">Pla144_20470</name>
</gene>
<dbReference type="EMBL" id="SJPS01000003">
    <property type="protein sequence ID" value="TWU27275.1"/>
    <property type="molecule type" value="Genomic_DNA"/>
</dbReference>
<feature type="transmembrane region" description="Helical" evidence="1">
    <location>
        <begin position="210"/>
        <end position="228"/>
    </location>
</feature>
<keyword evidence="1" id="KW-0472">Membrane</keyword>
<keyword evidence="1" id="KW-0812">Transmembrane</keyword>
<dbReference type="RefSeq" id="WP_146450500.1">
    <property type="nucleotide sequence ID" value="NZ_SJPS01000003.1"/>
</dbReference>
<accession>A0A5C6CTS6</accession>
<feature type="transmembrane region" description="Helical" evidence="1">
    <location>
        <begin position="50"/>
        <end position="72"/>
    </location>
</feature>
<reference evidence="2 3" key="1">
    <citation type="submission" date="2019-02" db="EMBL/GenBank/DDBJ databases">
        <title>Deep-cultivation of Planctomycetes and their phenomic and genomic characterization uncovers novel biology.</title>
        <authorList>
            <person name="Wiegand S."/>
            <person name="Jogler M."/>
            <person name="Boedeker C."/>
            <person name="Pinto D."/>
            <person name="Vollmers J."/>
            <person name="Rivas-Marin E."/>
            <person name="Kohn T."/>
            <person name="Peeters S.H."/>
            <person name="Heuer A."/>
            <person name="Rast P."/>
            <person name="Oberbeckmann S."/>
            <person name="Bunk B."/>
            <person name="Jeske O."/>
            <person name="Meyerdierks A."/>
            <person name="Storesund J.E."/>
            <person name="Kallscheuer N."/>
            <person name="Luecker S."/>
            <person name="Lage O.M."/>
            <person name="Pohl T."/>
            <person name="Merkel B.J."/>
            <person name="Hornburger P."/>
            <person name="Mueller R.-W."/>
            <person name="Bruemmer F."/>
            <person name="Labrenz M."/>
            <person name="Spormann A.M."/>
            <person name="Op Den Camp H."/>
            <person name="Overmann J."/>
            <person name="Amann R."/>
            <person name="Jetten M.S.M."/>
            <person name="Mascher T."/>
            <person name="Medema M.H."/>
            <person name="Devos D.P."/>
            <person name="Kaster A.-K."/>
            <person name="Ovreas L."/>
            <person name="Rohde M."/>
            <person name="Galperin M.Y."/>
            <person name="Jogler C."/>
        </authorList>
    </citation>
    <scope>NUCLEOTIDE SEQUENCE [LARGE SCALE GENOMIC DNA]</scope>
    <source>
        <strain evidence="2 3">Pla144</strain>
    </source>
</reference>
<feature type="transmembrane region" description="Helical" evidence="1">
    <location>
        <begin position="528"/>
        <end position="550"/>
    </location>
</feature>
<protein>
    <submittedName>
        <fullName evidence="2">Uncharacterized protein</fullName>
    </submittedName>
</protein>
<keyword evidence="1" id="KW-1133">Transmembrane helix</keyword>
<dbReference type="Pfam" id="PF16949">
    <property type="entry name" value="ABC_tran_2"/>
    <property type="match status" value="1"/>
</dbReference>
<proteinExistence type="predicted"/>
<evidence type="ECO:0000313" key="3">
    <source>
        <dbReference type="Proteomes" id="UP000318437"/>
    </source>
</evidence>
<feature type="transmembrane region" description="Helical" evidence="1">
    <location>
        <begin position="366"/>
        <end position="383"/>
    </location>
</feature>
<dbReference type="OrthoDB" id="56319at2"/>
<feature type="transmembrane region" description="Helical" evidence="1">
    <location>
        <begin position="146"/>
        <end position="166"/>
    </location>
</feature>
<name>A0A5C6CTS6_9BACT</name>